<feature type="compositionally biased region" description="Polar residues" evidence="1">
    <location>
        <begin position="199"/>
        <end position="209"/>
    </location>
</feature>
<keyword evidence="3" id="KW-1185">Reference proteome</keyword>
<comment type="caution">
    <text evidence="2">The sequence shown here is derived from an EMBL/GenBank/DDBJ whole genome shotgun (WGS) entry which is preliminary data.</text>
</comment>
<dbReference type="OrthoDB" id="5987471at2759"/>
<feature type="region of interest" description="Disordered" evidence="1">
    <location>
        <begin position="181"/>
        <end position="209"/>
    </location>
</feature>
<evidence type="ECO:0000313" key="3">
    <source>
        <dbReference type="Proteomes" id="UP000225706"/>
    </source>
</evidence>
<dbReference type="InterPro" id="IPR043502">
    <property type="entry name" value="DNA/RNA_pol_sf"/>
</dbReference>
<dbReference type="EMBL" id="LSMT01000378">
    <property type="protein sequence ID" value="PFX19092.1"/>
    <property type="molecule type" value="Genomic_DNA"/>
</dbReference>
<dbReference type="PANTHER" id="PTHR47331:SF5">
    <property type="entry name" value="RIBONUCLEASE H"/>
    <property type="match status" value="1"/>
</dbReference>
<evidence type="ECO:0008006" key="4">
    <source>
        <dbReference type="Google" id="ProtNLM"/>
    </source>
</evidence>
<protein>
    <recommendedName>
        <fullName evidence="4">Peptidase aspartic putative domain-containing protein</fullName>
    </recommendedName>
</protein>
<reference evidence="3" key="1">
    <citation type="journal article" date="2017" name="bioRxiv">
        <title>Comparative analysis of the genomes of Stylophora pistillata and Acropora digitifera provides evidence for extensive differences between species of corals.</title>
        <authorList>
            <person name="Voolstra C.R."/>
            <person name="Li Y."/>
            <person name="Liew Y.J."/>
            <person name="Baumgarten S."/>
            <person name="Zoccola D."/>
            <person name="Flot J.-F."/>
            <person name="Tambutte S."/>
            <person name="Allemand D."/>
            <person name="Aranda M."/>
        </authorList>
    </citation>
    <scope>NUCLEOTIDE SEQUENCE [LARGE SCALE GENOMIC DNA]</scope>
</reference>
<dbReference type="Proteomes" id="UP000225706">
    <property type="component" value="Unassembled WGS sequence"/>
</dbReference>
<dbReference type="STRING" id="50429.A0A2B4RS82"/>
<sequence>MDQIEKIPPLKSNDVQSVERFADLVRIAVVKLQAEGRGGELKDGALHSLLEEVRIRVEAVEMLNGIETETVGAAMDSGKQVDKGGRIRNIFSEGNRFGKEPAVPRSKPPCVYCGGDHGVWSCRRFQNMGVVERWNVARDKRLCSRCLASDHERRTRTKARPCNINGCERNHHHLLHGLVQGNPKDGRVVSPREGAPAHTRTSTSRQETATETFSLRTVPVWLKANDRKLKEVETFQSMPLDVTIESLDGEFSKDIKVKTCPKRVTGNYKVENWKQSKDRWPHLRECDFAEPEWTMQSCIIPKQITEHKLKKKCALGTEYSQIIQAYVEKGYLRRVEPDEPLPPEVWYLPHFPVIRMDKATTKIRIVFDCSAKTDGVSLNDAICAGPKLQKDLFDVLIRFRRNPIALACDIKEMYLQVEIEERDRPYFRLLWRDLDSSRKPDVYEFSRVVFGKNSAPMEPQFVAQENARRHQDEYPLAAETVLRSTYMVDSIDSVETVQDGT</sequence>
<accession>A0A2B4RS82</accession>
<proteinExistence type="predicted"/>
<organism evidence="2 3">
    <name type="scientific">Stylophora pistillata</name>
    <name type="common">Smooth cauliflower coral</name>
    <dbReference type="NCBI Taxonomy" id="50429"/>
    <lineage>
        <taxon>Eukaryota</taxon>
        <taxon>Metazoa</taxon>
        <taxon>Cnidaria</taxon>
        <taxon>Anthozoa</taxon>
        <taxon>Hexacorallia</taxon>
        <taxon>Scleractinia</taxon>
        <taxon>Astrocoeniina</taxon>
        <taxon>Pocilloporidae</taxon>
        <taxon>Stylophora</taxon>
    </lineage>
</organism>
<dbReference type="SUPFAM" id="SSF56672">
    <property type="entry name" value="DNA/RNA polymerases"/>
    <property type="match status" value="1"/>
</dbReference>
<dbReference type="AlphaFoldDB" id="A0A2B4RS82"/>
<dbReference type="PANTHER" id="PTHR47331">
    <property type="entry name" value="PHD-TYPE DOMAIN-CONTAINING PROTEIN"/>
    <property type="match status" value="1"/>
</dbReference>
<name>A0A2B4RS82_STYPI</name>
<evidence type="ECO:0000313" key="2">
    <source>
        <dbReference type="EMBL" id="PFX19092.1"/>
    </source>
</evidence>
<evidence type="ECO:0000256" key="1">
    <source>
        <dbReference type="SAM" id="MobiDB-lite"/>
    </source>
</evidence>
<gene>
    <name evidence="2" type="ORF">AWC38_SpisGene16530</name>
</gene>